<dbReference type="EC" id="1.13.12.3" evidence="3"/>
<dbReference type="KEGG" id="aant:HUK68_20430"/>
<feature type="domain" description="Amine oxidase" evidence="8">
    <location>
        <begin position="38"/>
        <end position="111"/>
    </location>
</feature>
<feature type="chain" id="PRO_5026724494" description="Tryptophan 2-monooxygenase" evidence="7">
    <location>
        <begin position="26"/>
        <end position="440"/>
    </location>
</feature>
<keyword evidence="7" id="KW-0732">Signal</keyword>
<evidence type="ECO:0000313" key="10">
    <source>
        <dbReference type="Proteomes" id="UP000509579"/>
    </source>
</evidence>
<organism evidence="9 10">
    <name type="scientific">Comamonas antarctica</name>
    <dbReference type="NCBI Taxonomy" id="2743470"/>
    <lineage>
        <taxon>Bacteria</taxon>
        <taxon>Pseudomonadati</taxon>
        <taxon>Pseudomonadota</taxon>
        <taxon>Betaproteobacteria</taxon>
        <taxon>Burkholderiales</taxon>
        <taxon>Comamonadaceae</taxon>
        <taxon>Comamonas</taxon>
    </lineage>
</organism>
<dbReference type="GO" id="GO:0050361">
    <property type="term" value="F:tryptophan 2-monooxygenase activity"/>
    <property type="evidence" value="ECO:0007669"/>
    <property type="project" value="UniProtKB-EC"/>
</dbReference>
<evidence type="ECO:0000256" key="6">
    <source>
        <dbReference type="ARBA" id="ARBA00047321"/>
    </source>
</evidence>
<evidence type="ECO:0000256" key="2">
    <source>
        <dbReference type="ARBA" id="ARBA00005833"/>
    </source>
</evidence>
<dbReference type="EMBL" id="CP054841">
    <property type="protein sequence ID" value="QKV55302.1"/>
    <property type="molecule type" value="Genomic_DNA"/>
</dbReference>
<keyword evidence="10" id="KW-1185">Reference proteome</keyword>
<dbReference type="Gene3D" id="3.50.50.60">
    <property type="entry name" value="FAD/NAD(P)-binding domain"/>
    <property type="match status" value="1"/>
</dbReference>
<comment type="similarity">
    <text evidence="2">Belongs to the tryptophan 2-monooxygenase family.</text>
</comment>
<keyword evidence="9" id="KW-0614">Plasmid</keyword>
<evidence type="ECO:0000259" key="8">
    <source>
        <dbReference type="Pfam" id="PF01593"/>
    </source>
</evidence>
<reference evidence="9 10" key="1">
    <citation type="submission" date="2020-06" db="EMBL/GenBank/DDBJ databases">
        <title>Acidovorax antarctica sp. nov., isolated from Corinth ice sheet soil, Antarctic Fields Peninsula.</title>
        <authorList>
            <person name="Xu Q."/>
            <person name="Peng F."/>
        </authorList>
    </citation>
    <scope>NUCLEOTIDE SEQUENCE [LARGE SCALE GENOMIC DNA]</scope>
    <source>
        <strain evidence="9 10">16-35-5</strain>
        <plasmid evidence="9 10">unnamed1</plasmid>
    </source>
</reference>
<dbReference type="Proteomes" id="UP000509579">
    <property type="component" value="Plasmid unnamed1"/>
</dbReference>
<evidence type="ECO:0000256" key="7">
    <source>
        <dbReference type="SAM" id="SignalP"/>
    </source>
</evidence>
<dbReference type="SUPFAM" id="SSF51905">
    <property type="entry name" value="FAD/NAD(P)-binding domain"/>
    <property type="match status" value="1"/>
</dbReference>
<dbReference type="InterPro" id="IPR050281">
    <property type="entry name" value="Flavin_monoamine_oxidase"/>
</dbReference>
<dbReference type="PANTHER" id="PTHR10742:SF410">
    <property type="entry name" value="LYSINE-SPECIFIC HISTONE DEMETHYLASE 2"/>
    <property type="match status" value="1"/>
</dbReference>
<dbReference type="RefSeq" id="WP_175506091.1">
    <property type="nucleotide sequence ID" value="NZ_CP054841.1"/>
</dbReference>
<dbReference type="GO" id="GO:0009851">
    <property type="term" value="P:auxin biosynthetic process"/>
    <property type="evidence" value="ECO:0007669"/>
    <property type="project" value="UniProtKB-KW"/>
</dbReference>
<evidence type="ECO:0000313" key="9">
    <source>
        <dbReference type="EMBL" id="QKV55302.1"/>
    </source>
</evidence>
<feature type="domain" description="Amine oxidase" evidence="8">
    <location>
        <begin position="185"/>
        <end position="433"/>
    </location>
</feature>
<dbReference type="PROSITE" id="PS51318">
    <property type="entry name" value="TAT"/>
    <property type="match status" value="1"/>
</dbReference>
<accession>A0A6N1XB37</accession>
<dbReference type="Gene3D" id="3.90.660.10">
    <property type="match status" value="1"/>
</dbReference>
<evidence type="ECO:0000256" key="3">
    <source>
        <dbReference type="ARBA" id="ARBA00012535"/>
    </source>
</evidence>
<dbReference type="InterPro" id="IPR036188">
    <property type="entry name" value="FAD/NAD-bd_sf"/>
</dbReference>
<name>A0A6N1XB37_9BURK</name>
<sequence length="440" mass="45411">MSSPLLSRRRLLARGAAALPLRASAATQVDVVIVGAGVAGLAAARQLQAQGHRVLVLEAAQRIGGRAFTDRHSFGAPVDLGCSWLHQADRNPLTPIARALGFTLRAHDGASEHFLDAGRALGSVQRTAIAMARQRLVHAMQGVGADDAALASMAGPRDAALQRAISELGELDAGGAAEDISVLGLRAQGGSAPNWLVRQGLGRVVESLAQGVHVALGQRVVSIAQRAASVQVRTADSVITAAHCVVTVSTGVLRAEAIRFTPGLGAAALAALEALPMGHFNKVILELDAPLRGFTPGAWLYEGRSFPPRRALAFLVHPFASNLVIAMAGGQFGRQLACAPAREAQQQVLARLRDCLGGLDGRRLRAGATTDWARNPLFQGSYAYLRTGGGAARAALAQAGGARLHFAGEATAGVLAQTCGGAYLSGLRAAASIHACLALT</sequence>
<evidence type="ECO:0000256" key="5">
    <source>
        <dbReference type="ARBA" id="ARBA00023070"/>
    </source>
</evidence>
<geneLocation type="plasmid" evidence="9 10">
    <name>unnamed1</name>
</geneLocation>
<keyword evidence="5" id="KW-0073">Auxin biosynthesis</keyword>
<feature type="signal peptide" evidence="7">
    <location>
        <begin position="1"/>
        <end position="25"/>
    </location>
</feature>
<comment type="catalytic activity">
    <reaction evidence="6">
        <text>L-tryptophan + O2 = indole-3-acetamide + CO2 + H2O</text>
        <dbReference type="Rhea" id="RHEA:16165"/>
        <dbReference type="ChEBI" id="CHEBI:15377"/>
        <dbReference type="ChEBI" id="CHEBI:15379"/>
        <dbReference type="ChEBI" id="CHEBI:16031"/>
        <dbReference type="ChEBI" id="CHEBI:16526"/>
        <dbReference type="ChEBI" id="CHEBI:57912"/>
        <dbReference type="EC" id="1.13.12.3"/>
    </reaction>
</comment>
<dbReference type="InterPro" id="IPR006311">
    <property type="entry name" value="TAT_signal"/>
</dbReference>
<dbReference type="Pfam" id="PF01593">
    <property type="entry name" value="Amino_oxidase"/>
    <property type="match status" value="2"/>
</dbReference>
<dbReference type="SUPFAM" id="SSF54373">
    <property type="entry name" value="FAD-linked reductases, C-terminal domain"/>
    <property type="match status" value="1"/>
</dbReference>
<evidence type="ECO:0000256" key="4">
    <source>
        <dbReference type="ARBA" id="ARBA00017871"/>
    </source>
</evidence>
<protein>
    <recommendedName>
        <fullName evidence="4">Tryptophan 2-monooxygenase</fullName>
        <ecNumber evidence="3">1.13.12.3</ecNumber>
    </recommendedName>
</protein>
<dbReference type="PANTHER" id="PTHR10742">
    <property type="entry name" value="FLAVIN MONOAMINE OXIDASE"/>
    <property type="match status" value="1"/>
</dbReference>
<evidence type="ECO:0000256" key="1">
    <source>
        <dbReference type="ARBA" id="ARBA00004814"/>
    </source>
</evidence>
<dbReference type="InterPro" id="IPR002937">
    <property type="entry name" value="Amino_oxidase"/>
</dbReference>
<comment type="pathway">
    <text evidence="1">Plant hormone metabolism; auxin biosynthesis.</text>
</comment>
<dbReference type="AlphaFoldDB" id="A0A6N1XB37"/>
<proteinExistence type="inferred from homology"/>
<gene>
    <name evidence="9" type="ORF">HUK68_20430</name>
</gene>